<keyword evidence="1" id="KW-0812">Transmembrane</keyword>
<feature type="transmembrane region" description="Helical" evidence="1">
    <location>
        <begin position="45"/>
        <end position="69"/>
    </location>
</feature>
<dbReference type="AlphaFoldDB" id="A0A937XKD6"/>
<feature type="transmembrane region" description="Helical" evidence="1">
    <location>
        <begin position="12"/>
        <end position="33"/>
    </location>
</feature>
<sequence>MQPKHSGIAISSFIISAVSAVVFFGALATAMGMSRGGQADAAGGVFGLGVAVGVLGLLASFVLGLIGLFAKEKKRLFAVLALLLALVTALGLVYVIRGCWENGAAGFLAPESKASP</sequence>
<accession>A0A937XKD6</accession>
<keyword evidence="1" id="KW-1133">Transmembrane helix</keyword>
<keyword evidence="1" id="KW-0472">Membrane</keyword>
<evidence type="ECO:0000256" key="1">
    <source>
        <dbReference type="SAM" id="Phobius"/>
    </source>
</evidence>
<comment type="caution">
    <text evidence="2">The sequence shown here is derived from an EMBL/GenBank/DDBJ whole genome shotgun (WGS) entry which is preliminary data.</text>
</comment>
<dbReference type="Proteomes" id="UP000779900">
    <property type="component" value="Unassembled WGS sequence"/>
</dbReference>
<name>A0A937XKD6_UNCW3</name>
<evidence type="ECO:0000313" key="2">
    <source>
        <dbReference type="EMBL" id="MBM3332934.1"/>
    </source>
</evidence>
<evidence type="ECO:0000313" key="3">
    <source>
        <dbReference type="Proteomes" id="UP000779900"/>
    </source>
</evidence>
<dbReference type="EMBL" id="VGIR01000178">
    <property type="protein sequence ID" value="MBM3332934.1"/>
    <property type="molecule type" value="Genomic_DNA"/>
</dbReference>
<gene>
    <name evidence="2" type="ORF">FJY68_13995</name>
</gene>
<feature type="transmembrane region" description="Helical" evidence="1">
    <location>
        <begin position="76"/>
        <end position="96"/>
    </location>
</feature>
<organism evidence="2 3">
    <name type="scientific">candidate division WOR-3 bacterium</name>
    <dbReference type="NCBI Taxonomy" id="2052148"/>
    <lineage>
        <taxon>Bacteria</taxon>
        <taxon>Bacteria division WOR-3</taxon>
    </lineage>
</organism>
<reference evidence="2" key="1">
    <citation type="submission" date="2019-03" db="EMBL/GenBank/DDBJ databases">
        <title>Lake Tanganyika Metagenome-Assembled Genomes (MAGs).</title>
        <authorList>
            <person name="Tran P."/>
        </authorList>
    </citation>
    <scope>NUCLEOTIDE SEQUENCE</scope>
    <source>
        <strain evidence="2">K_DeepCast_150m_m2_040</strain>
    </source>
</reference>
<proteinExistence type="predicted"/>
<protein>
    <submittedName>
        <fullName evidence="2">Uncharacterized protein</fullName>
    </submittedName>
</protein>